<dbReference type="InterPro" id="IPR017893">
    <property type="entry name" value="DBB_domain"/>
</dbReference>
<feature type="region of interest" description="Disordered" evidence="1">
    <location>
        <begin position="524"/>
        <end position="671"/>
    </location>
</feature>
<dbReference type="GO" id="GO:0005102">
    <property type="term" value="F:signaling receptor binding"/>
    <property type="evidence" value="ECO:0007669"/>
    <property type="project" value="TreeGrafter"/>
</dbReference>
<feature type="compositionally biased region" description="Basic and acidic residues" evidence="1">
    <location>
        <begin position="613"/>
        <end position="624"/>
    </location>
</feature>
<comment type="caution">
    <text evidence="3">The sequence shown here is derived from an EMBL/GenBank/DDBJ whole genome shotgun (WGS) entry which is preliminary data.</text>
</comment>
<dbReference type="InterPro" id="IPR052446">
    <property type="entry name" value="B-cell_PI3K-Signaling_Adptrs"/>
</dbReference>
<dbReference type="PROSITE" id="PS51376">
    <property type="entry name" value="DBB"/>
    <property type="match status" value="1"/>
</dbReference>
<dbReference type="Proteomes" id="UP001347796">
    <property type="component" value="Unassembled WGS sequence"/>
</dbReference>
<feature type="compositionally biased region" description="Polar residues" evidence="1">
    <location>
        <begin position="597"/>
        <end position="612"/>
    </location>
</feature>
<keyword evidence="4" id="KW-1185">Reference proteome</keyword>
<dbReference type="Pfam" id="PF14545">
    <property type="entry name" value="DBB"/>
    <property type="match status" value="1"/>
</dbReference>
<evidence type="ECO:0000313" key="3">
    <source>
        <dbReference type="EMBL" id="KAK6170394.1"/>
    </source>
</evidence>
<gene>
    <name evidence="3" type="ORF">SNE40_018799</name>
</gene>
<dbReference type="PANTHER" id="PTHR16267">
    <property type="entry name" value="BANK1/PIK3AP1 FAMILY MEMBER"/>
    <property type="match status" value="1"/>
</dbReference>
<evidence type="ECO:0000313" key="4">
    <source>
        <dbReference type="Proteomes" id="UP001347796"/>
    </source>
</evidence>
<dbReference type="PANTHER" id="PTHR16267:SF11">
    <property type="entry name" value="STUMPS, ISOFORM E"/>
    <property type="match status" value="1"/>
</dbReference>
<feature type="region of interest" description="Disordered" evidence="1">
    <location>
        <begin position="683"/>
        <end position="760"/>
    </location>
</feature>
<organism evidence="3 4">
    <name type="scientific">Patella caerulea</name>
    <name type="common">Rayed Mediterranean limpet</name>
    <dbReference type="NCBI Taxonomy" id="87958"/>
    <lineage>
        <taxon>Eukaryota</taxon>
        <taxon>Metazoa</taxon>
        <taxon>Spiralia</taxon>
        <taxon>Lophotrochozoa</taxon>
        <taxon>Mollusca</taxon>
        <taxon>Gastropoda</taxon>
        <taxon>Patellogastropoda</taxon>
        <taxon>Patelloidea</taxon>
        <taxon>Patellidae</taxon>
        <taxon>Patella</taxon>
    </lineage>
</organism>
<proteinExistence type="predicted"/>
<feature type="domain" description="DBB" evidence="2">
    <location>
        <begin position="140"/>
        <end position="285"/>
    </location>
</feature>
<dbReference type="EMBL" id="JAZGQO010000014">
    <property type="protein sequence ID" value="KAK6170394.1"/>
    <property type="molecule type" value="Genomic_DNA"/>
</dbReference>
<evidence type="ECO:0000259" key="2">
    <source>
        <dbReference type="PROSITE" id="PS51376"/>
    </source>
</evidence>
<reference evidence="3 4" key="1">
    <citation type="submission" date="2024-01" db="EMBL/GenBank/DDBJ databases">
        <title>The genome of the rayed Mediterranean limpet Patella caerulea (Linnaeus, 1758).</title>
        <authorList>
            <person name="Anh-Thu Weber A."/>
            <person name="Halstead-Nussloch G."/>
        </authorList>
    </citation>
    <scope>NUCLEOTIDE SEQUENCE [LARGE SCALE GENOMIC DNA]</scope>
    <source>
        <strain evidence="3">AATW-2023a</strain>
        <tissue evidence="3">Whole specimen</tissue>
    </source>
</reference>
<dbReference type="InterPro" id="IPR035897">
    <property type="entry name" value="Toll_tir_struct_dom_sf"/>
</dbReference>
<protein>
    <recommendedName>
        <fullName evidence="2">DBB domain-containing protein</fullName>
    </recommendedName>
</protein>
<feature type="compositionally biased region" description="Polar residues" evidence="1">
    <location>
        <begin position="563"/>
        <end position="579"/>
    </location>
</feature>
<sequence>MGEVLLFYAPDGEQWSTFLTNKFTSQEYSLPVRTELFTPDFEFSAQCSVQVLLLTPELLEVASKTKTNFLGLIPTRCVVVLLGVEKSDVETLLKADGQSEHIFDCKICCVNNDNETIKGTLVTIIEVYEGCGSDDDNDDIYSVPPSNKQINHVYQVIPDHIQQGDYIYVILDRKAENGIQIHCDSTDEGIVIDSMDKAIYCAKLPESAKGELNLSIVSDDQPLGEEKIVVETKLDRMRTLLDDVVNPVGFLCQALGLRTYTAKALDEALVQKLRLKSSPSLFQAFLSIDDVNFTDDKSKSIWPTPLHFAAEYNLEKFVEELMKYPGMILAACTENINKEYPSTIAEREGHTDLFHKLVNFVLDQKQDLDSGILDPTFDLPAPKPHGYQPKGYVNQPSRQSEITSDEDYIQMDPHLHLDENYTNMSAFPKAVSRLRGESPCNSPQLNRSKLRHLKAQLFSTQRSASEGDAHRFSYLSDDSSCSSIPDPFPCLMKRGTAPLLPEKSIDRYSLTSDLTDSPRNTFYEDEDTDSIYNIPPPASPLVKHRSSSELKDEPPIEKATAAETVSAQSPVQVEITQPSPTLPRPQTMCIADINFDSPDSANSSSRLSVDSESGSHEMRGDKPSRRSLQSKISSFVRKLRPRFGSASELPKVDKAGKKTKFYTKSDPGFGDQAVGLAVLAKINQDKDKASGEQERDSGSFSEEEEEKTPRNSYTKKENKKTKKSDKNSGLLRKKSVRVTRALTDSTTDAPSVPLKVFPEV</sequence>
<dbReference type="Gene3D" id="3.40.50.10140">
    <property type="entry name" value="Toll/interleukin-1 receptor homology (TIR) domain"/>
    <property type="match status" value="1"/>
</dbReference>
<dbReference type="AlphaFoldDB" id="A0AAN8J6P8"/>
<evidence type="ECO:0000256" key="1">
    <source>
        <dbReference type="SAM" id="MobiDB-lite"/>
    </source>
</evidence>
<name>A0AAN8J6P8_PATCE</name>
<accession>A0AAN8J6P8</accession>
<feature type="compositionally biased region" description="Basic and acidic residues" evidence="1">
    <location>
        <begin position="683"/>
        <end position="697"/>
    </location>
</feature>
<feature type="compositionally biased region" description="Basic and acidic residues" evidence="1">
    <location>
        <begin position="546"/>
        <end position="556"/>
    </location>
</feature>
<dbReference type="SMART" id="SM01282">
    <property type="entry name" value="DBB"/>
    <property type="match status" value="1"/>
</dbReference>